<protein>
    <submittedName>
        <fullName evidence="2">Uncharacterized protein</fullName>
    </submittedName>
</protein>
<feature type="compositionally biased region" description="Low complexity" evidence="1">
    <location>
        <begin position="641"/>
        <end position="660"/>
    </location>
</feature>
<comment type="caution">
    <text evidence="2">The sequence shown here is derived from an EMBL/GenBank/DDBJ whole genome shotgun (WGS) entry which is preliminary data.</text>
</comment>
<feature type="compositionally biased region" description="Basic and acidic residues" evidence="1">
    <location>
        <begin position="465"/>
        <end position="490"/>
    </location>
</feature>
<feature type="compositionally biased region" description="Basic and acidic residues" evidence="1">
    <location>
        <begin position="142"/>
        <end position="154"/>
    </location>
</feature>
<organism evidence="2 3">
    <name type="scientific">Thalassiosira oceanica</name>
    <name type="common">Marine diatom</name>
    <dbReference type="NCBI Taxonomy" id="159749"/>
    <lineage>
        <taxon>Eukaryota</taxon>
        <taxon>Sar</taxon>
        <taxon>Stramenopiles</taxon>
        <taxon>Ochrophyta</taxon>
        <taxon>Bacillariophyta</taxon>
        <taxon>Coscinodiscophyceae</taxon>
        <taxon>Thalassiosirophycidae</taxon>
        <taxon>Thalassiosirales</taxon>
        <taxon>Thalassiosiraceae</taxon>
        <taxon>Thalassiosira</taxon>
    </lineage>
</organism>
<evidence type="ECO:0000313" key="2">
    <source>
        <dbReference type="EMBL" id="EJK47559.1"/>
    </source>
</evidence>
<feature type="compositionally biased region" description="Basic and acidic residues" evidence="1">
    <location>
        <begin position="96"/>
        <end position="116"/>
    </location>
</feature>
<feature type="region of interest" description="Disordered" evidence="1">
    <location>
        <begin position="1"/>
        <end position="292"/>
    </location>
</feature>
<dbReference type="AlphaFoldDB" id="K0R6I7"/>
<feature type="compositionally biased region" description="Polar residues" evidence="1">
    <location>
        <begin position="699"/>
        <end position="710"/>
    </location>
</feature>
<feature type="compositionally biased region" description="Low complexity" evidence="1">
    <location>
        <begin position="447"/>
        <end position="456"/>
    </location>
</feature>
<gene>
    <name evidence="2" type="ORF">THAOC_33713</name>
</gene>
<feature type="compositionally biased region" description="Basic and acidic residues" evidence="1">
    <location>
        <begin position="505"/>
        <end position="519"/>
    </location>
</feature>
<proteinExistence type="predicted"/>
<feature type="compositionally biased region" description="Polar residues" evidence="1">
    <location>
        <begin position="242"/>
        <end position="259"/>
    </location>
</feature>
<feature type="compositionally biased region" description="Basic and acidic residues" evidence="1">
    <location>
        <begin position="30"/>
        <end position="44"/>
    </location>
</feature>
<feature type="compositionally biased region" description="Basic and acidic residues" evidence="1">
    <location>
        <begin position="609"/>
        <end position="628"/>
    </location>
</feature>
<dbReference type="Proteomes" id="UP000266841">
    <property type="component" value="Unassembled WGS sequence"/>
</dbReference>
<feature type="compositionally biased region" description="Basic and acidic residues" evidence="1">
    <location>
        <begin position="380"/>
        <end position="391"/>
    </location>
</feature>
<feature type="region of interest" description="Disordered" evidence="1">
    <location>
        <begin position="340"/>
        <end position="393"/>
    </location>
</feature>
<feature type="compositionally biased region" description="Basic and acidic residues" evidence="1">
    <location>
        <begin position="406"/>
        <end position="438"/>
    </location>
</feature>
<evidence type="ECO:0000256" key="1">
    <source>
        <dbReference type="SAM" id="MobiDB-lite"/>
    </source>
</evidence>
<feature type="compositionally biased region" description="Basic and acidic residues" evidence="1">
    <location>
        <begin position="341"/>
        <end position="358"/>
    </location>
</feature>
<reference evidence="2 3" key="1">
    <citation type="journal article" date="2012" name="Genome Biol.">
        <title>Genome and low-iron response of an oceanic diatom adapted to chronic iron limitation.</title>
        <authorList>
            <person name="Lommer M."/>
            <person name="Specht M."/>
            <person name="Roy A.S."/>
            <person name="Kraemer L."/>
            <person name="Andreson R."/>
            <person name="Gutowska M.A."/>
            <person name="Wolf J."/>
            <person name="Bergner S.V."/>
            <person name="Schilhabel M.B."/>
            <person name="Klostermeier U.C."/>
            <person name="Beiko R.G."/>
            <person name="Rosenstiel P."/>
            <person name="Hippler M."/>
            <person name="Laroche J."/>
        </authorList>
    </citation>
    <scope>NUCLEOTIDE SEQUENCE [LARGE SCALE GENOMIC DNA]</scope>
    <source>
        <strain evidence="2 3">CCMP1005</strain>
    </source>
</reference>
<dbReference type="EMBL" id="AGNL01046842">
    <property type="protein sequence ID" value="EJK47559.1"/>
    <property type="molecule type" value="Genomic_DNA"/>
</dbReference>
<feature type="compositionally biased region" description="Basic and acidic residues" evidence="1">
    <location>
        <begin position="728"/>
        <end position="738"/>
    </location>
</feature>
<sequence>MEGSNTNDSALVPSPQQPQRQKTGAAPAAPHREKERVNVCDKTHASTIAGMERPSFNSNVAEWNSTAGGRPGPEQDYVRCAEGGQGGVPCSNNMTSKRDLRFFTEHKQYGAKDKSARTRPGSMRHGCKNTSSTSNGKPRKKSSLERKFERRSTQREAAAAKSANDEESSVEFDIINESPPLAPISRQKSPFDTRLIRPSNSRDGARREGKADDAEERDLDSQSEIDPNDPAANDKVDALHNSFDTDSQPSKLKELNQSILADKQAALELLQPPAGKSRQQSHPPDAEDAHIAGKEIQVIPSQVGAMSQIDMYQSQMGGLSQLSTNEDELGDGVTLSQMKLEGTKARLDDDRGNEKTEPAEDQLEVARQECQNDIDFGGNNDREKLPFEDSRLSSIRPDSSRFELINSDKADGCDHGDLELSRMERGERKCTNSPDRNDPVQPTNVFDGTTGADTTGGQMGLANIKTHDVQAKLMKQYRERNQSKKKEGGARRRPKNNARSAALEAQREVEKEATKEAFKRKLGTTRKQGGLRNATAAALEEFAETRTIGTEPQKVGRKIDVGTSVVPKQDLQCTKRKGGAVKNHDAFDDNAGYSFDLDDGAPHAAVGSLDKHADDVTKRKSKGERQSDIESIEGTAREQSEPLLSSSLPTSEKSESLLSSAVPFEDSRLSAIPRSNSQYSKHSIVEPMVAESGGKAIASGNSEARSSRTNHPVKKASSHSPSGECGGDGDRTDTDGGKQTEPADEDSRRRNEAVLAIHAEIDNLLKLLRGMSQVAILG</sequence>
<feature type="compositionally biased region" description="Basic and acidic residues" evidence="1">
    <location>
        <begin position="203"/>
        <end position="212"/>
    </location>
</feature>
<accession>K0R6I7</accession>
<feature type="compositionally biased region" description="Acidic residues" evidence="1">
    <location>
        <begin position="213"/>
        <end position="227"/>
    </location>
</feature>
<keyword evidence="3" id="KW-1185">Reference proteome</keyword>
<feature type="region of interest" description="Disordered" evidence="1">
    <location>
        <begin position="570"/>
        <end position="751"/>
    </location>
</feature>
<feature type="region of interest" description="Disordered" evidence="1">
    <location>
        <begin position="406"/>
        <end position="532"/>
    </location>
</feature>
<evidence type="ECO:0000313" key="3">
    <source>
        <dbReference type="Proteomes" id="UP000266841"/>
    </source>
</evidence>
<name>K0R6I7_THAOC</name>
<feature type="compositionally biased region" description="Polar residues" evidence="1">
    <location>
        <begin position="55"/>
        <end position="67"/>
    </location>
</feature>